<dbReference type="AlphaFoldDB" id="A0A1Y1LIA9"/>
<name>A0A1Y1LIA9_PHOPY</name>
<proteinExistence type="predicted"/>
<evidence type="ECO:0000256" key="1">
    <source>
        <dbReference type="SAM" id="SignalP"/>
    </source>
</evidence>
<feature type="chain" id="PRO_5012033428" description="Secreted protein" evidence="1">
    <location>
        <begin position="30"/>
        <end position="127"/>
    </location>
</feature>
<protein>
    <recommendedName>
        <fullName evidence="3">Secreted protein</fullName>
    </recommendedName>
</protein>
<sequence length="127" mass="13969">MSMSPLLLMPFSIGSLPLLLGVLPGIAAGANWCASGPKESRLVVMKKRTDDKRRWRTVGVAGSPPSARVCSAATSGVSSLPRAARKVWTARRTIRREKRVSSKHQLRHCCRLYVVRGDCTAIRWVGR</sequence>
<keyword evidence="1" id="KW-0732">Signal</keyword>
<feature type="signal peptide" evidence="1">
    <location>
        <begin position="1"/>
        <end position="29"/>
    </location>
</feature>
<accession>A0A1Y1LIA9</accession>
<dbReference type="EMBL" id="GEZM01054815">
    <property type="protein sequence ID" value="JAV73379.1"/>
    <property type="molecule type" value="Transcribed_RNA"/>
</dbReference>
<reference evidence="2" key="1">
    <citation type="journal article" date="2016" name="Sci. Rep.">
        <title>Molecular characterization of firefly nuptial gifts: a multi-omics approach sheds light on postcopulatory sexual selection.</title>
        <authorList>
            <person name="Al-Wathiqui N."/>
            <person name="Fallon T.R."/>
            <person name="South A."/>
            <person name="Weng J.K."/>
            <person name="Lewis S.M."/>
        </authorList>
    </citation>
    <scope>NUCLEOTIDE SEQUENCE</scope>
</reference>
<evidence type="ECO:0000313" key="2">
    <source>
        <dbReference type="EMBL" id="JAV73379.1"/>
    </source>
</evidence>
<organism evidence="2">
    <name type="scientific">Photinus pyralis</name>
    <name type="common">Common eastern firefly</name>
    <name type="synonym">Lampyris pyralis</name>
    <dbReference type="NCBI Taxonomy" id="7054"/>
    <lineage>
        <taxon>Eukaryota</taxon>
        <taxon>Metazoa</taxon>
        <taxon>Ecdysozoa</taxon>
        <taxon>Arthropoda</taxon>
        <taxon>Hexapoda</taxon>
        <taxon>Insecta</taxon>
        <taxon>Pterygota</taxon>
        <taxon>Neoptera</taxon>
        <taxon>Endopterygota</taxon>
        <taxon>Coleoptera</taxon>
        <taxon>Polyphaga</taxon>
        <taxon>Elateriformia</taxon>
        <taxon>Elateroidea</taxon>
        <taxon>Lampyridae</taxon>
        <taxon>Lampyrinae</taxon>
        <taxon>Photinus</taxon>
    </lineage>
</organism>
<evidence type="ECO:0008006" key="3">
    <source>
        <dbReference type="Google" id="ProtNLM"/>
    </source>
</evidence>